<protein>
    <submittedName>
        <fullName evidence="1">Uncharacterized protein</fullName>
    </submittedName>
</protein>
<accession>A0A1V4HTJ2</accession>
<sequence>MDFRTAYKMVIKNELENLIDENRLSLDSEKLEALVNVLHEDEEFLRNLNNKIEEYLVDFGDNYEL</sequence>
<keyword evidence="2" id="KW-1185">Reference proteome</keyword>
<proteinExistence type="predicted"/>
<reference evidence="2" key="1">
    <citation type="submission" date="2016-07" db="EMBL/GenBank/DDBJ databases">
        <authorList>
            <person name="Florea S."/>
            <person name="Webb J.S."/>
            <person name="Jaromczyk J."/>
            <person name="Schardl C.L."/>
        </authorList>
    </citation>
    <scope>NUCLEOTIDE SEQUENCE [LARGE SCALE GENOMIC DNA]</scope>
    <source>
        <strain evidence="2">CY1</strain>
    </source>
</reference>
<dbReference type="AlphaFoldDB" id="A0A1V4HTJ2"/>
<dbReference type="STRING" id="1469647.BC351_01240"/>
<evidence type="ECO:0000313" key="1">
    <source>
        <dbReference type="EMBL" id="OPH61895.1"/>
    </source>
</evidence>
<organism evidence="1 2">
    <name type="scientific">Paenibacillus ferrarius</name>
    <dbReference type="NCBI Taxonomy" id="1469647"/>
    <lineage>
        <taxon>Bacteria</taxon>
        <taxon>Bacillati</taxon>
        <taxon>Bacillota</taxon>
        <taxon>Bacilli</taxon>
        <taxon>Bacillales</taxon>
        <taxon>Paenibacillaceae</taxon>
        <taxon>Paenibacillus</taxon>
    </lineage>
</organism>
<comment type="caution">
    <text evidence="1">The sequence shown here is derived from an EMBL/GenBank/DDBJ whole genome shotgun (WGS) entry which is preliminary data.</text>
</comment>
<evidence type="ECO:0000313" key="2">
    <source>
        <dbReference type="Proteomes" id="UP000190626"/>
    </source>
</evidence>
<gene>
    <name evidence="1" type="ORF">BC351_01240</name>
</gene>
<name>A0A1V4HTJ2_9BACL</name>
<dbReference type="EMBL" id="MBTG01000001">
    <property type="protein sequence ID" value="OPH61895.1"/>
    <property type="molecule type" value="Genomic_DNA"/>
</dbReference>
<dbReference type="Proteomes" id="UP000190626">
    <property type="component" value="Unassembled WGS sequence"/>
</dbReference>